<dbReference type="eggNOG" id="COG5301">
    <property type="taxonomic scope" value="Bacteria"/>
</dbReference>
<feature type="domain" description="Putative tail fiber protein gp53-like C-terminal" evidence="1">
    <location>
        <begin position="219"/>
        <end position="299"/>
    </location>
</feature>
<dbReference type="AlphaFoldDB" id="C4FPA7"/>
<keyword evidence="3" id="KW-1185">Reference proteome</keyword>
<dbReference type="Pfam" id="PF21882">
    <property type="entry name" value="Gp53-like_C"/>
    <property type="match status" value="1"/>
</dbReference>
<dbReference type="RefSeq" id="WP_005385926.1">
    <property type="nucleotide sequence ID" value="NZ_GG667604.1"/>
</dbReference>
<organism evidence="2 3">
    <name type="scientific">Veillonella dispar ATCC 17748</name>
    <dbReference type="NCBI Taxonomy" id="546273"/>
    <lineage>
        <taxon>Bacteria</taxon>
        <taxon>Bacillati</taxon>
        <taxon>Bacillota</taxon>
        <taxon>Negativicutes</taxon>
        <taxon>Veillonellales</taxon>
        <taxon>Veillonellaceae</taxon>
        <taxon>Veillonella</taxon>
    </lineage>
</organism>
<dbReference type="Gene3D" id="2.60.40.3940">
    <property type="match status" value="1"/>
</dbReference>
<dbReference type="InterPro" id="IPR054075">
    <property type="entry name" value="Gp53-like_C"/>
</dbReference>
<name>C4FPA7_9FIRM</name>
<reference evidence="2" key="1">
    <citation type="submission" date="2009-04" db="EMBL/GenBank/DDBJ databases">
        <authorList>
            <person name="Weinstock G."/>
            <person name="Sodergren E."/>
            <person name="Clifton S."/>
            <person name="Fulton L."/>
            <person name="Fulton B."/>
            <person name="Courtney L."/>
            <person name="Fronick C."/>
            <person name="Harrison M."/>
            <person name="Strong C."/>
            <person name="Farmer C."/>
            <person name="Delahaunty K."/>
            <person name="Markovic C."/>
            <person name="Hall O."/>
            <person name="Minx P."/>
            <person name="Tomlinson C."/>
            <person name="Mitreva M."/>
            <person name="Nelson J."/>
            <person name="Hou S."/>
            <person name="Wollam A."/>
            <person name="Pepin K.H."/>
            <person name="Johnson M."/>
            <person name="Bhonagiri V."/>
            <person name="Nash W.E."/>
            <person name="Warren W."/>
            <person name="Chinwalla A."/>
            <person name="Mardis E.R."/>
            <person name="Wilson R.K."/>
        </authorList>
    </citation>
    <scope>NUCLEOTIDE SEQUENCE [LARGE SCALE GENOMIC DNA]</scope>
    <source>
        <strain evidence="2">ATCC 17748</strain>
    </source>
</reference>
<evidence type="ECO:0000313" key="2">
    <source>
        <dbReference type="EMBL" id="EEP65927.1"/>
    </source>
</evidence>
<gene>
    <name evidence="2" type="ORF">VEIDISOL_00731</name>
</gene>
<dbReference type="Proteomes" id="UP000003529">
    <property type="component" value="Unassembled WGS sequence"/>
</dbReference>
<evidence type="ECO:0000313" key="3">
    <source>
        <dbReference type="Proteomes" id="UP000003529"/>
    </source>
</evidence>
<comment type="caution">
    <text evidence="2">The sequence shown here is derived from an EMBL/GenBank/DDBJ whole genome shotgun (WGS) entry which is preliminary data.</text>
</comment>
<evidence type="ECO:0000259" key="1">
    <source>
        <dbReference type="Pfam" id="PF21882"/>
    </source>
</evidence>
<proteinExistence type="predicted"/>
<protein>
    <recommendedName>
        <fullName evidence="1">Putative tail fiber protein gp53-like C-terminal domain-containing protein</fullName>
    </recommendedName>
</protein>
<dbReference type="OrthoDB" id="1632233at2"/>
<dbReference type="HOGENOM" id="CLU_080341_0_0_9"/>
<accession>C4FPA7</accession>
<sequence>MASIYPNTRLTNYGRELIARSQATGKKLQYIKLVTGDGQLDNQNIDTMTSVLAPKLECPFTSGGEFVGDGQFRIEFAVSNSTVNSGFFARELGVYANLEGESDSAAKLIAYSNGGNYASYIPSKETPINSKVFSLDVVIGNSTNVTVKKIDAAYLTRGALDSHNRDTSAHSNITDQIKAILGSANWNDSPASTLVTIKNLLGQGAIVASKLDANAGFVKFANGFTIQWGIGGQDNVTKSEVRFPIKFTTLFMANAIDAYWSGSDTPRYFANSVSESNSTKAVFSASDRYAASYYWFALGII</sequence>
<dbReference type="EMBL" id="ACIK02000007">
    <property type="protein sequence ID" value="EEP65927.1"/>
    <property type="molecule type" value="Genomic_DNA"/>
</dbReference>